<organism evidence="1 2">
    <name type="scientific">Ceriporiopsis subvermispora (strain B)</name>
    <name type="common">White-rot fungus</name>
    <name type="synonym">Gelatoporia subvermispora</name>
    <dbReference type="NCBI Taxonomy" id="914234"/>
    <lineage>
        <taxon>Eukaryota</taxon>
        <taxon>Fungi</taxon>
        <taxon>Dikarya</taxon>
        <taxon>Basidiomycota</taxon>
        <taxon>Agaricomycotina</taxon>
        <taxon>Agaricomycetes</taxon>
        <taxon>Polyporales</taxon>
        <taxon>Gelatoporiaceae</taxon>
        <taxon>Gelatoporia</taxon>
    </lineage>
</organism>
<proteinExistence type="predicted"/>
<protein>
    <recommendedName>
        <fullName evidence="3">F-box domain-containing protein</fullName>
    </recommendedName>
</protein>
<accession>M2RT51</accession>
<dbReference type="STRING" id="914234.M2RT51"/>
<evidence type="ECO:0000313" key="2">
    <source>
        <dbReference type="Proteomes" id="UP000016930"/>
    </source>
</evidence>
<gene>
    <name evidence="1" type="ORF">CERSUDRAFT_110193</name>
</gene>
<evidence type="ECO:0000313" key="1">
    <source>
        <dbReference type="EMBL" id="EMD41622.1"/>
    </source>
</evidence>
<dbReference type="HOGENOM" id="CLU_604185_0_0_1"/>
<sequence length="479" mass="54307">MRFSELSDDAIDHILTSLPDFRTYNAAIRASKHVHDVWNRHPKSTLRAIARNVAGPALPSALRLVRFVRATAEDGQDAKSALKTEAELVHSDIEPGDECLMLQRHAQVVRRLEERFSRRCKDRTSAVSRLSAIESHRFHRAVYRYWLYVVYMRKVVDEREDDDDDDGNTVHVPEEDRLLEFVPFLDAFSTDELFEIKRVYAFLSEVVYWTISAGLVNRWPPVAGGVLGEHVLLYSGPQTIQEGLEGRLISGDYIPHADAFGAPRVFFQRPFEHLLAARRVSRVTRDQKRKQAVVDSVVGEQDPCDACGTPAGTNLWGASNWDLLKGSFAPSEMCSYLEANLPRNAVETAPVVSAMTAPAGGFDYKAMMDEMLELGPDESGTWSRDKWYCLHCVRHLFQQRFRHWLSLWKARTTEGVQEDCWYGYNCRTQVWKRSHAEKLNVSRAVCSGCGRPGRRLTAASCSFSTSASRSAVTALRLRH</sequence>
<evidence type="ECO:0008006" key="3">
    <source>
        <dbReference type="Google" id="ProtNLM"/>
    </source>
</evidence>
<keyword evidence="2" id="KW-1185">Reference proteome</keyword>
<dbReference type="EMBL" id="KB445791">
    <property type="protein sequence ID" value="EMD41622.1"/>
    <property type="molecule type" value="Genomic_DNA"/>
</dbReference>
<dbReference type="Proteomes" id="UP000016930">
    <property type="component" value="Unassembled WGS sequence"/>
</dbReference>
<name>M2RT51_CERS8</name>
<dbReference type="OrthoDB" id="2745518at2759"/>
<reference evidence="1 2" key="1">
    <citation type="journal article" date="2012" name="Proc. Natl. Acad. Sci. U.S.A.">
        <title>Comparative genomics of Ceriporiopsis subvermispora and Phanerochaete chrysosporium provide insight into selective ligninolysis.</title>
        <authorList>
            <person name="Fernandez-Fueyo E."/>
            <person name="Ruiz-Duenas F.J."/>
            <person name="Ferreira P."/>
            <person name="Floudas D."/>
            <person name="Hibbett D.S."/>
            <person name="Canessa P."/>
            <person name="Larrondo L.F."/>
            <person name="James T.Y."/>
            <person name="Seelenfreund D."/>
            <person name="Lobos S."/>
            <person name="Polanco R."/>
            <person name="Tello M."/>
            <person name="Honda Y."/>
            <person name="Watanabe T."/>
            <person name="Watanabe T."/>
            <person name="Ryu J.S."/>
            <person name="Kubicek C.P."/>
            <person name="Schmoll M."/>
            <person name="Gaskell J."/>
            <person name="Hammel K.E."/>
            <person name="St John F.J."/>
            <person name="Vanden Wymelenberg A."/>
            <person name="Sabat G."/>
            <person name="Splinter BonDurant S."/>
            <person name="Syed K."/>
            <person name="Yadav J.S."/>
            <person name="Doddapaneni H."/>
            <person name="Subramanian V."/>
            <person name="Lavin J.L."/>
            <person name="Oguiza J.A."/>
            <person name="Perez G."/>
            <person name="Pisabarro A.G."/>
            <person name="Ramirez L."/>
            <person name="Santoyo F."/>
            <person name="Master E."/>
            <person name="Coutinho P.M."/>
            <person name="Henrissat B."/>
            <person name="Lombard V."/>
            <person name="Magnuson J.K."/>
            <person name="Kuees U."/>
            <person name="Hori C."/>
            <person name="Igarashi K."/>
            <person name="Samejima M."/>
            <person name="Held B.W."/>
            <person name="Barry K.W."/>
            <person name="LaButti K.M."/>
            <person name="Lapidus A."/>
            <person name="Lindquist E.A."/>
            <person name="Lucas S.M."/>
            <person name="Riley R."/>
            <person name="Salamov A.A."/>
            <person name="Hoffmeister D."/>
            <person name="Schwenk D."/>
            <person name="Hadar Y."/>
            <person name="Yarden O."/>
            <person name="de Vries R.P."/>
            <person name="Wiebenga A."/>
            <person name="Stenlid J."/>
            <person name="Eastwood D."/>
            <person name="Grigoriev I.V."/>
            <person name="Berka R.M."/>
            <person name="Blanchette R.A."/>
            <person name="Kersten P."/>
            <person name="Martinez A.T."/>
            <person name="Vicuna R."/>
            <person name="Cullen D."/>
        </authorList>
    </citation>
    <scope>NUCLEOTIDE SEQUENCE [LARGE SCALE GENOMIC DNA]</scope>
    <source>
        <strain evidence="1 2">B</strain>
    </source>
</reference>
<dbReference type="AlphaFoldDB" id="M2RT51"/>